<evidence type="ECO:0008006" key="5">
    <source>
        <dbReference type="Google" id="ProtNLM"/>
    </source>
</evidence>
<dbReference type="RefSeq" id="WP_264249120.1">
    <property type="nucleotide sequence ID" value="NZ_CP107567.1"/>
</dbReference>
<sequence length="251" mass="26630">MSGDPPGRRSSGTTSGDNSPAIGFANTANFGGKLFISLFAGDVESADKAKRLSGWNWPPFLLVVCLGSYALISAPDGPLRQFVWVYLAFGAAVGLALARLIAPAGGRRARRWRVPMSATALICAVAGTVGMDHVADHGEIDVTGRTRITAGTVTNGSQLGLVVDSPADRSRLRLTLTIRDAERARQFCAPETRYSAQLRGNASTRVEGVKSGQTVEFPLGGLQDEIDVRISLRTDEGCQMSLFVANAVLHD</sequence>
<keyword evidence="4" id="KW-1185">Reference proteome</keyword>
<keyword evidence="2" id="KW-0472">Membrane</keyword>
<keyword evidence="2" id="KW-1133">Transmembrane helix</keyword>
<reference evidence="3" key="1">
    <citation type="submission" date="2022-10" db="EMBL/GenBank/DDBJ databases">
        <title>Cytochrome P450 Catalyzes Benzene Ring Formation in the Biosynthesis of Trialkyl-Substituted Aromatic Polyketides.</title>
        <authorList>
            <person name="Zhao E."/>
            <person name="Ge H."/>
        </authorList>
    </citation>
    <scope>NUCLEOTIDE SEQUENCE</scope>
    <source>
        <strain evidence="3">NA0869</strain>
    </source>
</reference>
<evidence type="ECO:0000313" key="3">
    <source>
        <dbReference type="EMBL" id="UYQ65822.1"/>
    </source>
</evidence>
<evidence type="ECO:0000256" key="1">
    <source>
        <dbReference type="SAM" id="MobiDB-lite"/>
    </source>
</evidence>
<gene>
    <name evidence="3" type="ORF">OGH68_33130</name>
</gene>
<organism evidence="3 4">
    <name type="scientific">Streptomyces peucetius</name>
    <dbReference type="NCBI Taxonomy" id="1950"/>
    <lineage>
        <taxon>Bacteria</taxon>
        <taxon>Bacillati</taxon>
        <taxon>Actinomycetota</taxon>
        <taxon>Actinomycetes</taxon>
        <taxon>Kitasatosporales</taxon>
        <taxon>Streptomycetaceae</taxon>
        <taxon>Streptomyces</taxon>
    </lineage>
</organism>
<feature type="transmembrane region" description="Helical" evidence="2">
    <location>
        <begin position="84"/>
        <end position="102"/>
    </location>
</feature>
<name>A0ABY6IJ22_STRPE</name>
<dbReference type="EMBL" id="CP107567">
    <property type="protein sequence ID" value="UYQ65822.1"/>
    <property type="molecule type" value="Genomic_DNA"/>
</dbReference>
<feature type="transmembrane region" description="Helical" evidence="2">
    <location>
        <begin position="55"/>
        <end position="72"/>
    </location>
</feature>
<protein>
    <recommendedName>
        <fullName evidence="5">DUF4352 domain-containing protein</fullName>
    </recommendedName>
</protein>
<feature type="region of interest" description="Disordered" evidence="1">
    <location>
        <begin position="1"/>
        <end position="20"/>
    </location>
</feature>
<accession>A0ABY6IJ22</accession>
<dbReference type="Proteomes" id="UP001163878">
    <property type="component" value="Chromosome"/>
</dbReference>
<keyword evidence="2" id="KW-0812">Transmembrane</keyword>
<evidence type="ECO:0000256" key="2">
    <source>
        <dbReference type="SAM" id="Phobius"/>
    </source>
</evidence>
<evidence type="ECO:0000313" key="4">
    <source>
        <dbReference type="Proteomes" id="UP001163878"/>
    </source>
</evidence>
<proteinExistence type="predicted"/>